<dbReference type="InterPro" id="IPR006726">
    <property type="entry name" value="PHBA_efflux_AaeB/fusaric-R"/>
</dbReference>
<protein>
    <submittedName>
        <fullName evidence="2">Putative membrane protein YccC</fullName>
    </submittedName>
</protein>
<feature type="transmembrane region" description="Helical" evidence="1">
    <location>
        <begin position="200"/>
        <end position="218"/>
    </location>
</feature>
<keyword evidence="1" id="KW-0812">Transmembrane</keyword>
<feature type="transmembrane region" description="Helical" evidence="1">
    <location>
        <begin position="100"/>
        <end position="118"/>
    </location>
</feature>
<sequence length="376" mass="39736">MEERPPKAAAMLKLPAFPSILPRLEGERMVDEAECVFSVLLAILFGHLAGVENVSWAAFSGYMVMRGHVLDSLLRGSLRIVGTISGVLIAVLIVPSVTHSLLLASLACAVVGGIALYGALTRKHAYSWLFVGLTFEMILLDKLEAPHHSISVFAETRMLEVAAGTFACVLVSVISHLTARRRWPGKRMARRNSIGFDIHAFRHALQAATALALLPPLGALTGLPQLGQSAISIICVMLVPISSLGVSGFLPVSRRLLHRVAGCLAGASMAAVILLLAHHSMAALLFGTTLGVIIGRHIENGKHAHAYIGTQFTLAVLVTLVPDSYTSAAADPGFGRLLGILLGMAMLEPLLALWHVVGIALGGRLGLGGGEQETTD</sequence>
<comment type="caution">
    <text evidence="2">The sequence shown here is derived from an EMBL/GenBank/DDBJ whole genome shotgun (WGS) entry which is preliminary data.</text>
</comment>
<evidence type="ECO:0000256" key="1">
    <source>
        <dbReference type="SAM" id="Phobius"/>
    </source>
</evidence>
<feature type="transmembrane region" description="Helical" evidence="1">
    <location>
        <begin position="36"/>
        <end position="64"/>
    </location>
</feature>
<gene>
    <name evidence="2" type="ORF">FHS83_003224</name>
</gene>
<accession>A0A846N2E4</accession>
<organism evidence="2 3">
    <name type="scientific">Rhizomicrobium palustre</name>
    <dbReference type="NCBI Taxonomy" id="189966"/>
    <lineage>
        <taxon>Bacteria</taxon>
        <taxon>Pseudomonadati</taxon>
        <taxon>Pseudomonadota</taxon>
        <taxon>Alphaproteobacteria</taxon>
        <taxon>Micropepsales</taxon>
        <taxon>Micropepsaceae</taxon>
        <taxon>Rhizomicrobium</taxon>
    </lineage>
</organism>
<evidence type="ECO:0000313" key="3">
    <source>
        <dbReference type="Proteomes" id="UP000570514"/>
    </source>
</evidence>
<name>A0A846N2E4_9PROT</name>
<evidence type="ECO:0000313" key="2">
    <source>
        <dbReference type="EMBL" id="NIK89906.1"/>
    </source>
</evidence>
<dbReference type="GO" id="GO:0022857">
    <property type="term" value="F:transmembrane transporter activity"/>
    <property type="evidence" value="ECO:0007669"/>
    <property type="project" value="InterPro"/>
</dbReference>
<feature type="transmembrane region" description="Helical" evidence="1">
    <location>
        <begin position="230"/>
        <end position="252"/>
    </location>
</feature>
<feature type="transmembrane region" description="Helical" evidence="1">
    <location>
        <begin position="264"/>
        <end position="294"/>
    </location>
</feature>
<dbReference type="EMBL" id="JAASRM010000001">
    <property type="protein sequence ID" value="NIK89906.1"/>
    <property type="molecule type" value="Genomic_DNA"/>
</dbReference>
<reference evidence="2 3" key="1">
    <citation type="submission" date="2020-03" db="EMBL/GenBank/DDBJ databases">
        <title>Genomic Encyclopedia of Type Strains, Phase IV (KMG-IV): sequencing the most valuable type-strain genomes for metagenomic binning, comparative biology and taxonomic classification.</title>
        <authorList>
            <person name="Goeker M."/>
        </authorList>
    </citation>
    <scope>NUCLEOTIDE SEQUENCE [LARGE SCALE GENOMIC DNA]</scope>
    <source>
        <strain evidence="2 3">DSM 19867</strain>
    </source>
</reference>
<dbReference type="Proteomes" id="UP000570514">
    <property type="component" value="Unassembled WGS sequence"/>
</dbReference>
<dbReference type="RefSeq" id="WP_208414906.1">
    <property type="nucleotide sequence ID" value="NZ_BAAADC010000001.1"/>
</dbReference>
<keyword evidence="3" id="KW-1185">Reference proteome</keyword>
<feature type="transmembrane region" description="Helical" evidence="1">
    <location>
        <begin position="337"/>
        <end position="357"/>
    </location>
</feature>
<dbReference type="GO" id="GO:0005886">
    <property type="term" value="C:plasma membrane"/>
    <property type="evidence" value="ECO:0007669"/>
    <property type="project" value="InterPro"/>
</dbReference>
<keyword evidence="1" id="KW-1133">Transmembrane helix</keyword>
<feature type="transmembrane region" description="Helical" evidence="1">
    <location>
        <begin position="306"/>
        <end position="325"/>
    </location>
</feature>
<feature type="transmembrane region" description="Helical" evidence="1">
    <location>
        <begin position="76"/>
        <end position="94"/>
    </location>
</feature>
<dbReference type="AlphaFoldDB" id="A0A846N2E4"/>
<dbReference type="Pfam" id="PF04632">
    <property type="entry name" value="FUSC"/>
    <property type="match status" value="1"/>
</dbReference>
<feature type="transmembrane region" description="Helical" evidence="1">
    <location>
        <begin position="161"/>
        <end position="179"/>
    </location>
</feature>
<proteinExistence type="predicted"/>
<keyword evidence="1" id="KW-0472">Membrane</keyword>